<evidence type="ECO:0000256" key="1">
    <source>
        <dbReference type="HAMAP-Rule" id="MF_01270"/>
    </source>
</evidence>
<dbReference type="NCBIfam" id="NF007146">
    <property type="entry name" value="PRK09585.2-6"/>
    <property type="match status" value="1"/>
</dbReference>
<comment type="pathway">
    <text evidence="1">Cell wall biogenesis; peptidoglycan recycling.</text>
</comment>
<dbReference type="RefSeq" id="WP_218144337.1">
    <property type="nucleotide sequence ID" value="NZ_FOHB01000005.1"/>
</dbReference>
<sequence>MRVLGMISGTSHDGIDVAICDFQWDGPGLRGRVELVDSVPYDDALRESLRTALPPAATTVDEVTRLDTRIGQAFAAAAEGALAAHAASGGGAVDAVCSHGQTVYHWVDDGAVLGTLQLGQPSWIAERTGLPVVADVRIADIVAGGQGAPLVPLLDTLVLAPFPDGEGTAAALNLGGISNVTVCAPGSDPLAWDIGPANALLDAVLTANASTPLTFDRDGEVSASGAVVPDLLEVFLAEPYYGIPAPKSTGKELFHAHYVDDVLASWGGTVSLPDLVATLVGLTARTVADGLREAGVARVFASGGGARNPTLMRALAAAAPGVRFATTAELGLDPDAKEAIAFALIGWATMHGIPGNVPSCTGAEGPRVLGAVTPAPGGGLLPVAGGTRPSWLVLENGLPA</sequence>
<dbReference type="EC" id="2.7.1.170" evidence="1"/>
<comment type="catalytic activity">
    <reaction evidence="1">
        <text>1,6-anhydro-N-acetyl-beta-muramate + ATP + H2O = N-acetyl-D-muramate 6-phosphate + ADP + H(+)</text>
        <dbReference type="Rhea" id="RHEA:24952"/>
        <dbReference type="ChEBI" id="CHEBI:15377"/>
        <dbReference type="ChEBI" id="CHEBI:15378"/>
        <dbReference type="ChEBI" id="CHEBI:30616"/>
        <dbReference type="ChEBI" id="CHEBI:58690"/>
        <dbReference type="ChEBI" id="CHEBI:58722"/>
        <dbReference type="ChEBI" id="CHEBI:456216"/>
        <dbReference type="EC" id="2.7.1.170"/>
    </reaction>
</comment>
<dbReference type="STRING" id="587636.SAMN05216199_3125"/>
<keyword evidence="1" id="KW-0547">Nucleotide-binding</keyword>
<dbReference type="InterPro" id="IPR043129">
    <property type="entry name" value="ATPase_NBD"/>
</dbReference>
<proteinExistence type="inferred from homology"/>
<dbReference type="PANTHER" id="PTHR30605:SF0">
    <property type="entry name" value="ANHYDRO-N-ACETYLMURAMIC ACID KINASE"/>
    <property type="match status" value="1"/>
</dbReference>
<keyword evidence="1 2" id="KW-0418">Kinase</keyword>
<reference evidence="3" key="1">
    <citation type="submission" date="2016-10" db="EMBL/GenBank/DDBJ databases">
        <authorList>
            <person name="Varghese N."/>
            <person name="Submissions S."/>
        </authorList>
    </citation>
    <scope>NUCLEOTIDE SEQUENCE [LARGE SCALE GENOMIC DNA]</scope>
    <source>
        <strain evidence="3">CGMCC 1.6963</strain>
    </source>
</reference>
<keyword evidence="1" id="KW-0067">ATP-binding</keyword>
<organism evidence="2 3">
    <name type="scientific">Pedococcus cremeus</name>
    <dbReference type="NCBI Taxonomy" id="587636"/>
    <lineage>
        <taxon>Bacteria</taxon>
        <taxon>Bacillati</taxon>
        <taxon>Actinomycetota</taxon>
        <taxon>Actinomycetes</taxon>
        <taxon>Micrococcales</taxon>
        <taxon>Intrasporangiaceae</taxon>
        <taxon>Pedococcus</taxon>
    </lineage>
</organism>
<comment type="pathway">
    <text evidence="1">Amino-sugar metabolism; 1,6-anhydro-N-acetylmuramate degradation.</text>
</comment>
<dbReference type="GO" id="GO:0009254">
    <property type="term" value="P:peptidoglycan turnover"/>
    <property type="evidence" value="ECO:0007669"/>
    <property type="project" value="UniProtKB-UniRule"/>
</dbReference>
<gene>
    <name evidence="1" type="primary">anmK</name>
    <name evidence="2" type="ORF">SAMN05216199_3125</name>
</gene>
<dbReference type="EMBL" id="FOHB01000005">
    <property type="protein sequence ID" value="SES36234.1"/>
    <property type="molecule type" value="Genomic_DNA"/>
</dbReference>
<dbReference type="InterPro" id="IPR005338">
    <property type="entry name" value="Anhydro_N_Ac-Mur_kinase"/>
</dbReference>
<dbReference type="GO" id="GO:0016773">
    <property type="term" value="F:phosphotransferase activity, alcohol group as acceptor"/>
    <property type="evidence" value="ECO:0007669"/>
    <property type="project" value="UniProtKB-UniRule"/>
</dbReference>
<dbReference type="GO" id="GO:0016301">
    <property type="term" value="F:kinase activity"/>
    <property type="evidence" value="ECO:0007669"/>
    <property type="project" value="UniProtKB-KW"/>
</dbReference>
<dbReference type="Gene3D" id="3.30.420.40">
    <property type="match status" value="2"/>
</dbReference>
<evidence type="ECO:0000313" key="3">
    <source>
        <dbReference type="Proteomes" id="UP000199019"/>
    </source>
</evidence>
<accession>A0A1H9WQY8</accession>
<dbReference type="HAMAP" id="MF_01270">
    <property type="entry name" value="AnhMurNAc_kinase"/>
    <property type="match status" value="1"/>
</dbReference>
<dbReference type="UniPathway" id="UPA00544"/>
<dbReference type="UniPathway" id="UPA00343"/>
<dbReference type="GO" id="GO:0097175">
    <property type="term" value="P:1,6-anhydro-N-acetyl-beta-muramic acid catabolic process"/>
    <property type="evidence" value="ECO:0007669"/>
    <property type="project" value="UniProtKB-UniRule"/>
</dbReference>
<dbReference type="Pfam" id="PF03702">
    <property type="entry name" value="AnmK"/>
    <property type="match status" value="1"/>
</dbReference>
<evidence type="ECO:0000313" key="2">
    <source>
        <dbReference type="EMBL" id="SES36234.1"/>
    </source>
</evidence>
<dbReference type="SUPFAM" id="SSF53067">
    <property type="entry name" value="Actin-like ATPase domain"/>
    <property type="match status" value="1"/>
</dbReference>
<keyword evidence="1" id="KW-0808">Transferase</keyword>
<protein>
    <recommendedName>
        <fullName evidence="1">Anhydro-N-acetylmuramic acid kinase</fullName>
        <ecNumber evidence="1">2.7.1.170</ecNumber>
    </recommendedName>
    <alternativeName>
        <fullName evidence="1">AnhMurNAc kinase</fullName>
    </alternativeName>
</protein>
<dbReference type="PANTHER" id="PTHR30605">
    <property type="entry name" value="ANHYDRO-N-ACETYLMURAMIC ACID KINASE"/>
    <property type="match status" value="1"/>
</dbReference>
<dbReference type="AlphaFoldDB" id="A0A1H9WQY8"/>
<dbReference type="GO" id="GO:0006040">
    <property type="term" value="P:amino sugar metabolic process"/>
    <property type="evidence" value="ECO:0007669"/>
    <property type="project" value="InterPro"/>
</dbReference>
<feature type="binding site" evidence="1">
    <location>
        <begin position="9"/>
        <end position="16"/>
    </location>
    <ligand>
        <name>ATP</name>
        <dbReference type="ChEBI" id="CHEBI:30616"/>
    </ligand>
</feature>
<keyword evidence="1" id="KW-0119">Carbohydrate metabolism</keyword>
<dbReference type="Proteomes" id="UP000199019">
    <property type="component" value="Unassembled WGS sequence"/>
</dbReference>
<comment type="function">
    <text evidence="1">Catalyzes the specific phosphorylation of 1,6-anhydro-N-acetylmuramic acid (anhMurNAc) with the simultaneous cleavage of the 1,6-anhydro ring, generating MurNAc-6-P. Is required for the utilization of anhMurNAc either imported from the medium or derived from its own cell wall murein, and thus plays a role in cell wall recycling.</text>
</comment>
<comment type="similarity">
    <text evidence="1">Belongs to the anhydro-N-acetylmuramic acid kinase family.</text>
</comment>
<name>A0A1H9WQY8_9MICO</name>
<keyword evidence="3" id="KW-1185">Reference proteome</keyword>
<dbReference type="GO" id="GO:0005524">
    <property type="term" value="F:ATP binding"/>
    <property type="evidence" value="ECO:0007669"/>
    <property type="project" value="UniProtKB-UniRule"/>
</dbReference>